<keyword evidence="4" id="KW-0418">Kinase</keyword>
<dbReference type="AlphaFoldDB" id="U1PAT2"/>
<dbReference type="Pfam" id="PF08448">
    <property type="entry name" value="PAS_4"/>
    <property type="match status" value="1"/>
</dbReference>
<dbReference type="InterPro" id="IPR000014">
    <property type="entry name" value="PAS"/>
</dbReference>
<dbReference type="NCBIfam" id="TIGR00229">
    <property type="entry name" value="sensory_box"/>
    <property type="match status" value="1"/>
</dbReference>
<dbReference type="SUPFAM" id="SSF55785">
    <property type="entry name" value="PYP-like sensor domain (PAS domain)"/>
    <property type="match status" value="1"/>
</dbReference>
<dbReference type="Proteomes" id="UP000030649">
    <property type="component" value="Unassembled WGS sequence"/>
</dbReference>
<evidence type="ECO:0000256" key="2">
    <source>
        <dbReference type="PROSITE-ProRule" id="PRU00169"/>
    </source>
</evidence>
<dbReference type="PANTHER" id="PTHR44591">
    <property type="entry name" value="STRESS RESPONSE REGULATOR PROTEIN 1"/>
    <property type="match status" value="1"/>
</dbReference>
<dbReference type="Pfam" id="PF00072">
    <property type="entry name" value="Response_reg"/>
    <property type="match status" value="1"/>
</dbReference>
<keyword evidence="4" id="KW-0808">Transferase</keyword>
<sequence>MTEQSEVTVLHVDDNIQFTELTAEMLTSQDSDISVISANTVSEGVTLVESTQVDCIVSDYDMPTQNGINFLTTIREDYPDLPFILFTSKGSEEIASEAISAGVTDYIQKSFSNEQYELLANRISNAVTGYHAEKKRQQWKEAIETAAEGIAIVGEDGEYLQVNEAYAAAYNESPTTLIGTNWQEWSPKKEITRYHEEILSTLQQQDQWEGESLGLRKDGSTFEQHLSLSSLDDGHVCVMEDISERKRREKQLNALHDATRTLMQSRHKQAVAEKSSEYRRDSIGSRYQCAMAVRS</sequence>
<dbReference type="GO" id="GO:0016301">
    <property type="term" value="F:kinase activity"/>
    <property type="evidence" value="ECO:0007669"/>
    <property type="project" value="UniProtKB-KW"/>
</dbReference>
<organism evidence="4 5">
    <name type="scientific">Haloquadratum walsbyi J07HQW1</name>
    <dbReference type="NCBI Taxonomy" id="1238424"/>
    <lineage>
        <taxon>Archaea</taxon>
        <taxon>Methanobacteriati</taxon>
        <taxon>Methanobacteriota</taxon>
        <taxon>Stenosarchaea group</taxon>
        <taxon>Halobacteria</taxon>
        <taxon>Halobacteriales</taxon>
        <taxon>Haloferacaceae</taxon>
        <taxon>Haloquadratum</taxon>
    </lineage>
</organism>
<gene>
    <name evidence="4" type="ORF">J07HQW1_00699</name>
</gene>
<evidence type="ECO:0000313" key="4">
    <source>
        <dbReference type="EMBL" id="ERG90672.1"/>
    </source>
</evidence>
<dbReference type="InterPro" id="IPR001789">
    <property type="entry name" value="Sig_transdc_resp-reg_receiver"/>
</dbReference>
<feature type="domain" description="Response regulatory" evidence="3">
    <location>
        <begin position="8"/>
        <end position="124"/>
    </location>
</feature>
<dbReference type="InterPro" id="IPR050595">
    <property type="entry name" value="Bact_response_regulator"/>
</dbReference>
<dbReference type="STRING" id="1238424.J07HQW1_00699"/>
<evidence type="ECO:0000256" key="1">
    <source>
        <dbReference type="ARBA" id="ARBA00022553"/>
    </source>
</evidence>
<dbReference type="PANTHER" id="PTHR44591:SF3">
    <property type="entry name" value="RESPONSE REGULATORY DOMAIN-CONTAINING PROTEIN"/>
    <property type="match status" value="1"/>
</dbReference>
<dbReference type="PROSITE" id="PS50110">
    <property type="entry name" value="RESPONSE_REGULATORY"/>
    <property type="match status" value="1"/>
</dbReference>
<dbReference type="SUPFAM" id="SSF52172">
    <property type="entry name" value="CheY-like"/>
    <property type="match status" value="1"/>
</dbReference>
<accession>U1PAT2</accession>
<proteinExistence type="predicted"/>
<feature type="modified residue" description="4-aspartylphosphate" evidence="2">
    <location>
        <position position="59"/>
    </location>
</feature>
<dbReference type="InterPro" id="IPR011006">
    <property type="entry name" value="CheY-like_superfamily"/>
</dbReference>
<protein>
    <submittedName>
        <fullName evidence="4">PAS sensor histidine kinase</fullName>
    </submittedName>
</protein>
<name>U1PAT2_9EURY</name>
<dbReference type="InterPro" id="IPR013656">
    <property type="entry name" value="PAS_4"/>
</dbReference>
<dbReference type="Gene3D" id="3.30.450.20">
    <property type="entry name" value="PAS domain"/>
    <property type="match status" value="1"/>
</dbReference>
<dbReference type="SMART" id="SM00448">
    <property type="entry name" value="REC"/>
    <property type="match status" value="1"/>
</dbReference>
<dbReference type="Gene3D" id="3.40.50.2300">
    <property type="match status" value="1"/>
</dbReference>
<dbReference type="CDD" id="cd00156">
    <property type="entry name" value="REC"/>
    <property type="match status" value="1"/>
</dbReference>
<dbReference type="CDD" id="cd00130">
    <property type="entry name" value="PAS"/>
    <property type="match status" value="1"/>
</dbReference>
<evidence type="ECO:0000259" key="3">
    <source>
        <dbReference type="PROSITE" id="PS50110"/>
    </source>
</evidence>
<dbReference type="HOGENOM" id="CLU_000445_69_3_2"/>
<dbReference type="InterPro" id="IPR035965">
    <property type="entry name" value="PAS-like_dom_sf"/>
</dbReference>
<reference evidence="4 5" key="1">
    <citation type="journal article" date="2013" name="PLoS ONE">
        <title>Assembly-driven community genomics of a hypersaline microbial ecosystem.</title>
        <authorList>
            <person name="Podell S."/>
            <person name="Ugalde J.A."/>
            <person name="Narasingarao P."/>
            <person name="Banfield J.F."/>
            <person name="Heidelberg K.B."/>
            <person name="Allen E.E."/>
        </authorList>
    </citation>
    <scope>NUCLEOTIDE SEQUENCE [LARGE SCALE GENOMIC DNA]</scope>
    <source>
        <strain evidence="5">J07HQW1</strain>
    </source>
</reference>
<keyword evidence="1 2" id="KW-0597">Phosphoprotein</keyword>
<dbReference type="GO" id="GO:0000160">
    <property type="term" value="P:phosphorelay signal transduction system"/>
    <property type="evidence" value="ECO:0007669"/>
    <property type="project" value="InterPro"/>
</dbReference>
<evidence type="ECO:0000313" key="5">
    <source>
        <dbReference type="Proteomes" id="UP000030649"/>
    </source>
</evidence>
<dbReference type="SMART" id="SM00091">
    <property type="entry name" value="PAS"/>
    <property type="match status" value="1"/>
</dbReference>
<dbReference type="EMBL" id="KE356560">
    <property type="protein sequence ID" value="ERG90672.1"/>
    <property type="molecule type" value="Genomic_DNA"/>
</dbReference>